<feature type="domain" description="ABC transporter" evidence="4">
    <location>
        <begin position="2"/>
        <end position="240"/>
    </location>
</feature>
<dbReference type="InterPro" id="IPR051120">
    <property type="entry name" value="ABC_AA/LPS_Transport"/>
</dbReference>
<gene>
    <name evidence="5" type="ORF">SAMN04490239_1002</name>
</gene>
<dbReference type="PANTHER" id="PTHR45772">
    <property type="entry name" value="CONSERVED COMPONENT OF ABC TRANSPORTER FOR NATURAL AMINO ACIDS-RELATED"/>
    <property type="match status" value="1"/>
</dbReference>
<keyword evidence="6" id="KW-1185">Reference proteome</keyword>
<keyword evidence="1" id="KW-0813">Transport</keyword>
<dbReference type="AlphaFoldDB" id="A0A1H4KZI6"/>
<proteinExistence type="predicted"/>
<name>A0A1H4KZI6_9NOCA</name>
<dbReference type="Pfam" id="PF00005">
    <property type="entry name" value="ABC_tran"/>
    <property type="match status" value="1"/>
</dbReference>
<keyword evidence="2" id="KW-0547">Nucleotide-binding</keyword>
<dbReference type="SMART" id="SM00382">
    <property type="entry name" value="AAA"/>
    <property type="match status" value="1"/>
</dbReference>
<evidence type="ECO:0000256" key="1">
    <source>
        <dbReference type="ARBA" id="ARBA00022448"/>
    </source>
</evidence>
<dbReference type="GO" id="GO:0016887">
    <property type="term" value="F:ATP hydrolysis activity"/>
    <property type="evidence" value="ECO:0007669"/>
    <property type="project" value="InterPro"/>
</dbReference>
<reference evidence="6" key="1">
    <citation type="submission" date="2016-10" db="EMBL/GenBank/DDBJ databases">
        <authorList>
            <person name="Varghese N."/>
            <person name="Submissions S."/>
        </authorList>
    </citation>
    <scope>NUCLEOTIDE SEQUENCE [LARGE SCALE GENOMIC DNA]</scope>
    <source>
        <strain evidence="6">DSM 44498</strain>
    </source>
</reference>
<dbReference type="Proteomes" id="UP000183561">
    <property type="component" value="Unassembled WGS sequence"/>
</dbReference>
<organism evidence="5 6">
    <name type="scientific">Rhodococcus koreensis</name>
    <dbReference type="NCBI Taxonomy" id="99653"/>
    <lineage>
        <taxon>Bacteria</taxon>
        <taxon>Bacillati</taxon>
        <taxon>Actinomycetota</taxon>
        <taxon>Actinomycetes</taxon>
        <taxon>Mycobacteriales</taxon>
        <taxon>Nocardiaceae</taxon>
        <taxon>Rhodococcus</taxon>
    </lineage>
</organism>
<evidence type="ECO:0000256" key="2">
    <source>
        <dbReference type="ARBA" id="ARBA00022741"/>
    </source>
</evidence>
<dbReference type="SUPFAM" id="SSF52540">
    <property type="entry name" value="P-loop containing nucleoside triphosphate hydrolases"/>
    <property type="match status" value="1"/>
</dbReference>
<dbReference type="Pfam" id="PF12399">
    <property type="entry name" value="BCA_ABC_TP_C"/>
    <property type="match status" value="1"/>
</dbReference>
<dbReference type="InterPro" id="IPR032823">
    <property type="entry name" value="BCA_ABC_TP_C"/>
</dbReference>
<evidence type="ECO:0000313" key="6">
    <source>
        <dbReference type="Proteomes" id="UP000183561"/>
    </source>
</evidence>
<dbReference type="InterPro" id="IPR003439">
    <property type="entry name" value="ABC_transporter-like_ATP-bd"/>
</dbReference>
<accession>A0A1H4KZI6</accession>
<dbReference type="GO" id="GO:0005524">
    <property type="term" value="F:ATP binding"/>
    <property type="evidence" value="ECO:0007669"/>
    <property type="project" value="UniProtKB-KW"/>
</dbReference>
<evidence type="ECO:0000256" key="3">
    <source>
        <dbReference type="ARBA" id="ARBA00022840"/>
    </source>
</evidence>
<dbReference type="PROSITE" id="PS50893">
    <property type="entry name" value="ABC_TRANSPORTER_2"/>
    <property type="match status" value="1"/>
</dbReference>
<sequence length="245" mass="26374">MLSVENLTVRFGQVVAVDNVTLSVAPGETVGIVGPNGSGKSTFLNAVNRLVPSTGTIKIGNRAGPGRIGRTFQTPQVHPELTCLENVMLGSPDRTGTGLFGAWLGRPGAGRAERERREKAAEYLVTANVPTSVFHEQCDSQPLSVARGVEIARALAREPQIIFLDEPAAGLNDDETSDLVDVIRAIRSPDRCTVVIEHKIDFIDRATDRVVVFEAGKLIATGPPREIWSHSRVVEAYLGVVDVED</sequence>
<evidence type="ECO:0000259" key="4">
    <source>
        <dbReference type="PROSITE" id="PS50893"/>
    </source>
</evidence>
<dbReference type="InterPro" id="IPR003593">
    <property type="entry name" value="AAA+_ATPase"/>
</dbReference>
<dbReference type="InterPro" id="IPR027417">
    <property type="entry name" value="P-loop_NTPase"/>
</dbReference>
<dbReference type="GO" id="GO:0005886">
    <property type="term" value="C:plasma membrane"/>
    <property type="evidence" value="ECO:0007669"/>
    <property type="project" value="TreeGrafter"/>
</dbReference>
<dbReference type="EMBL" id="FNSV01000005">
    <property type="protein sequence ID" value="SEB63917.1"/>
    <property type="molecule type" value="Genomic_DNA"/>
</dbReference>
<dbReference type="Gene3D" id="3.40.50.300">
    <property type="entry name" value="P-loop containing nucleotide triphosphate hydrolases"/>
    <property type="match status" value="1"/>
</dbReference>
<protein>
    <submittedName>
        <fullName evidence="5">Branched-chain amino acid transport system ATP-binding protein</fullName>
    </submittedName>
</protein>
<keyword evidence="3 5" id="KW-0067">ATP-binding</keyword>
<evidence type="ECO:0000313" key="5">
    <source>
        <dbReference type="EMBL" id="SEB63917.1"/>
    </source>
</evidence>